<organism evidence="1 2">
    <name type="scientific">Kocuria varians</name>
    <name type="common">Micrococcus varians</name>
    <dbReference type="NCBI Taxonomy" id="1272"/>
    <lineage>
        <taxon>Bacteria</taxon>
        <taxon>Bacillati</taxon>
        <taxon>Actinomycetota</taxon>
        <taxon>Actinomycetes</taxon>
        <taxon>Micrococcales</taxon>
        <taxon>Micrococcaceae</taxon>
        <taxon>Kocuria</taxon>
    </lineage>
</organism>
<keyword evidence="2" id="KW-1185">Reference proteome</keyword>
<evidence type="ECO:0000313" key="2">
    <source>
        <dbReference type="Proteomes" id="UP000216825"/>
    </source>
</evidence>
<proteinExistence type="predicted"/>
<dbReference type="Proteomes" id="UP000216825">
    <property type="component" value="Chromosome"/>
</dbReference>
<gene>
    <name evidence="1" type="ORF">CIB50_0001261</name>
</gene>
<dbReference type="AlphaFoldDB" id="A0A7D7KZK3"/>
<sequence length="100" mass="11000">MRWDRSPSAIRAAVASTWRSGWNARVTMTHPTVMAASSVASPKLKVSRPTPEMIAVVRSRGWATATDMSNMVSFVATTRHLRSGAPTEPTVCAWPSWERT</sequence>
<accession>A0A7D7KZK3</accession>
<evidence type="ECO:0000313" key="1">
    <source>
        <dbReference type="EMBL" id="QMS56551.1"/>
    </source>
</evidence>
<dbReference type="KEGG" id="kvr:CIB50_0001261"/>
<protein>
    <submittedName>
        <fullName evidence="1">Uncharacterized protein</fullName>
    </submittedName>
</protein>
<reference evidence="1 2" key="2">
    <citation type="submission" date="2020-07" db="EMBL/GenBank/DDBJ databases">
        <title>Genome of starter culture bacteria Kocuria salsicia reveals its technological properties and safety for usage in meat industry.</title>
        <authorList>
            <person name="Michael M."/>
            <person name="Konstantin K."/>
            <person name="Evgenii K."/>
            <person name="Galina S."/>
            <person name="Oksana K."/>
            <person name="Andrei L."/>
        </authorList>
    </citation>
    <scope>NUCLEOTIDE SEQUENCE [LARGE SCALE GENOMIC DNA]</scope>
    <source>
        <strain evidence="1 2">80</strain>
    </source>
</reference>
<reference evidence="2" key="1">
    <citation type="submission" date="2017-08" db="EMBL/GenBank/DDBJ databases">
        <title>Draft Genome Sequence of Kocuria varians 80.</title>
        <authorList>
            <person name="Minaev M."/>
            <person name="Kurbakov K.A."/>
            <person name="Solodovnikova G.I."/>
            <person name="Kuznetsova O.A."/>
            <person name="Lisitsyn A.B."/>
        </authorList>
    </citation>
    <scope>NUCLEOTIDE SEQUENCE [LARGE SCALE GENOMIC DNA]</scope>
    <source>
        <strain evidence="2">80</strain>
    </source>
</reference>
<name>A0A7D7KZK3_KOCVA</name>
<dbReference type="EMBL" id="CP059343">
    <property type="protein sequence ID" value="QMS56551.1"/>
    <property type="molecule type" value="Genomic_DNA"/>
</dbReference>